<evidence type="ECO:0000256" key="9">
    <source>
        <dbReference type="ARBA" id="ARBA00022842"/>
    </source>
</evidence>
<comment type="catalytic activity">
    <reaction evidence="12 14 15">
        <text>NAD(+) + (deoxyribonucleotide)n-3'-hydroxyl + 5'-phospho-(deoxyribonucleotide)m = (deoxyribonucleotide)n+m + AMP + beta-nicotinamide D-nucleotide.</text>
        <dbReference type="EC" id="6.5.1.2"/>
    </reaction>
</comment>
<dbReference type="SUPFAM" id="SSF52113">
    <property type="entry name" value="BRCT domain"/>
    <property type="match status" value="1"/>
</dbReference>
<feature type="binding site" evidence="14">
    <location>
        <position position="348"/>
    </location>
    <ligand>
        <name>NAD(+)</name>
        <dbReference type="ChEBI" id="CHEBI:57540"/>
    </ligand>
</feature>
<evidence type="ECO:0000313" key="19">
    <source>
        <dbReference type="Proteomes" id="UP000034044"/>
    </source>
</evidence>
<dbReference type="InterPro" id="IPR033136">
    <property type="entry name" value="DNA_ligase_CS"/>
</dbReference>
<feature type="binding site" evidence="14">
    <location>
        <position position="210"/>
    </location>
    <ligand>
        <name>NAD(+)</name>
        <dbReference type="ChEBI" id="CHEBI:57540"/>
    </ligand>
</feature>
<dbReference type="InterPro" id="IPR013839">
    <property type="entry name" value="DNAligase_adenylation"/>
</dbReference>
<dbReference type="PROSITE" id="PS01056">
    <property type="entry name" value="DNA_LIGASE_N2"/>
    <property type="match status" value="1"/>
</dbReference>
<keyword evidence="5 14" id="KW-0235">DNA replication</keyword>
<dbReference type="PROSITE" id="PS50172">
    <property type="entry name" value="BRCT"/>
    <property type="match status" value="1"/>
</dbReference>
<evidence type="ECO:0000256" key="8">
    <source>
        <dbReference type="ARBA" id="ARBA00022833"/>
    </source>
</evidence>
<dbReference type="Pfam" id="PF00533">
    <property type="entry name" value="BRCT"/>
    <property type="match status" value="1"/>
</dbReference>
<feature type="binding site" evidence="14">
    <location>
        <position position="458"/>
    </location>
    <ligand>
        <name>Zn(2+)</name>
        <dbReference type="ChEBI" id="CHEBI:29105"/>
    </ligand>
</feature>
<dbReference type="HAMAP" id="MF_01588">
    <property type="entry name" value="DNA_ligase_A"/>
    <property type="match status" value="1"/>
</dbReference>
<proteinExistence type="inferred from homology"/>
<accession>A0A0G0FW40</accession>
<dbReference type="FunFam" id="2.40.50.140:FF:000012">
    <property type="entry name" value="DNA ligase"/>
    <property type="match status" value="1"/>
</dbReference>
<protein>
    <recommendedName>
        <fullName evidence="3 14">DNA ligase</fullName>
        <ecNumber evidence="2 14">6.5.1.2</ecNumber>
    </recommendedName>
    <alternativeName>
        <fullName evidence="14">Polydeoxyribonucleotide synthase [NAD(+)]</fullName>
    </alternativeName>
</protein>
<dbReference type="Gene3D" id="3.40.50.10190">
    <property type="entry name" value="BRCT domain"/>
    <property type="match status" value="1"/>
</dbReference>
<comment type="function">
    <text evidence="1 14">DNA ligase that catalyzes the formation of phosphodiester linkages between 5'-phosphoryl and 3'-hydroxyl groups in double-stranded DNA using NAD as a coenzyme and as the energy source for the reaction. It is essential for DNA replication and repair of damaged DNA.</text>
</comment>
<dbReference type="InterPro" id="IPR010994">
    <property type="entry name" value="RuvA_2-like"/>
</dbReference>
<dbReference type="PIRSF" id="PIRSF001604">
    <property type="entry name" value="LigA"/>
    <property type="match status" value="1"/>
</dbReference>
<feature type="coiled-coil region" evidence="16">
    <location>
        <begin position="20"/>
        <end position="47"/>
    </location>
</feature>
<evidence type="ECO:0000256" key="14">
    <source>
        <dbReference type="HAMAP-Rule" id="MF_01588"/>
    </source>
</evidence>
<dbReference type="InterPro" id="IPR018239">
    <property type="entry name" value="DNA_ligase_AS"/>
</dbReference>
<dbReference type="FunFam" id="1.10.150.20:FF:000007">
    <property type="entry name" value="DNA ligase"/>
    <property type="match status" value="1"/>
</dbReference>
<keyword evidence="4 14" id="KW-0436">Ligase</keyword>
<dbReference type="PATRIC" id="fig|1619010.3.peg.138"/>
<organism evidence="18 19">
    <name type="scientific">Candidatus Wolfebacteria bacterium GW2011_GWC1_37_10</name>
    <dbReference type="NCBI Taxonomy" id="1619010"/>
    <lineage>
        <taxon>Bacteria</taxon>
        <taxon>Candidatus Wolfeibacteriota</taxon>
    </lineage>
</organism>
<evidence type="ECO:0000256" key="7">
    <source>
        <dbReference type="ARBA" id="ARBA00022763"/>
    </source>
</evidence>
<dbReference type="InterPro" id="IPR001357">
    <property type="entry name" value="BRCT_dom"/>
</dbReference>
<dbReference type="GO" id="GO:0006281">
    <property type="term" value="P:DNA repair"/>
    <property type="evidence" value="ECO:0007669"/>
    <property type="project" value="UniProtKB-KW"/>
</dbReference>
<dbReference type="CDD" id="cd17748">
    <property type="entry name" value="BRCT_DNA_ligase_like"/>
    <property type="match status" value="1"/>
</dbReference>
<dbReference type="AlphaFoldDB" id="A0A0G0FW40"/>
<dbReference type="Pfam" id="PF14520">
    <property type="entry name" value="HHH_5"/>
    <property type="match status" value="1"/>
</dbReference>
<dbReference type="EMBL" id="LBSR01000003">
    <property type="protein sequence ID" value="KKQ23188.1"/>
    <property type="molecule type" value="Genomic_DNA"/>
</dbReference>
<dbReference type="Gene3D" id="1.10.287.610">
    <property type="entry name" value="Helix hairpin bin"/>
    <property type="match status" value="1"/>
</dbReference>
<dbReference type="SUPFAM" id="SSF47781">
    <property type="entry name" value="RuvA domain 2-like"/>
    <property type="match status" value="1"/>
</dbReference>
<dbReference type="InterPro" id="IPR003583">
    <property type="entry name" value="Hlx-hairpin-Hlx_DNA-bd_motif"/>
</dbReference>
<dbReference type="InterPro" id="IPR012340">
    <property type="entry name" value="NA-bd_OB-fold"/>
</dbReference>
<dbReference type="PANTHER" id="PTHR23389">
    <property type="entry name" value="CHROMOSOME TRANSMISSION FIDELITY FACTOR 18"/>
    <property type="match status" value="1"/>
</dbReference>
<dbReference type="InterPro" id="IPR036420">
    <property type="entry name" value="BRCT_dom_sf"/>
</dbReference>
<dbReference type="GO" id="GO:0046872">
    <property type="term" value="F:metal ion binding"/>
    <property type="evidence" value="ECO:0007669"/>
    <property type="project" value="UniProtKB-KW"/>
</dbReference>
<feature type="binding site" evidence="14">
    <location>
        <position position="463"/>
    </location>
    <ligand>
        <name>Zn(2+)</name>
        <dbReference type="ChEBI" id="CHEBI:29105"/>
    </ligand>
</feature>
<keyword evidence="8 14" id="KW-0862">Zinc</keyword>
<evidence type="ECO:0000256" key="13">
    <source>
        <dbReference type="ARBA" id="ARBA00060881"/>
    </source>
</evidence>
<evidence type="ECO:0000256" key="15">
    <source>
        <dbReference type="RuleBase" id="RU000618"/>
    </source>
</evidence>
<keyword evidence="14" id="KW-0464">Manganese</keyword>
<dbReference type="SUPFAM" id="SSF50249">
    <property type="entry name" value="Nucleic acid-binding proteins"/>
    <property type="match status" value="1"/>
</dbReference>
<keyword evidence="7 14" id="KW-0227">DNA damage</keyword>
<evidence type="ECO:0000256" key="3">
    <source>
        <dbReference type="ARBA" id="ARBA00013308"/>
    </source>
</evidence>
<evidence type="ECO:0000256" key="16">
    <source>
        <dbReference type="SAM" id="Coils"/>
    </source>
</evidence>
<evidence type="ECO:0000256" key="1">
    <source>
        <dbReference type="ARBA" id="ARBA00004067"/>
    </source>
</evidence>
<keyword evidence="9 14" id="KW-0460">Magnesium</keyword>
<keyword evidence="6 14" id="KW-0479">Metal-binding</keyword>
<dbReference type="PANTHER" id="PTHR23389:SF9">
    <property type="entry name" value="DNA LIGASE"/>
    <property type="match status" value="1"/>
</dbReference>
<gene>
    <name evidence="14" type="primary">ligA</name>
    <name evidence="18" type="ORF">US36_C0003G0022</name>
</gene>
<dbReference type="InterPro" id="IPR013840">
    <property type="entry name" value="DNAligase_N"/>
</dbReference>
<keyword evidence="10 14" id="KW-0520">NAD</keyword>
<dbReference type="Pfam" id="PF03120">
    <property type="entry name" value="OB_DNA_ligase"/>
    <property type="match status" value="1"/>
</dbReference>
<reference evidence="18 19" key="1">
    <citation type="journal article" date="2015" name="Nature">
        <title>rRNA introns, odd ribosomes, and small enigmatic genomes across a large radiation of phyla.</title>
        <authorList>
            <person name="Brown C.T."/>
            <person name="Hug L.A."/>
            <person name="Thomas B.C."/>
            <person name="Sharon I."/>
            <person name="Castelle C.J."/>
            <person name="Singh A."/>
            <person name="Wilkins M.J."/>
            <person name="Williams K.H."/>
            <person name="Banfield J.F."/>
        </authorList>
    </citation>
    <scope>NUCLEOTIDE SEQUENCE [LARGE SCALE GENOMIC DNA]</scope>
</reference>
<evidence type="ECO:0000313" key="18">
    <source>
        <dbReference type="EMBL" id="KKQ23188.1"/>
    </source>
</evidence>
<dbReference type="EC" id="6.5.1.2" evidence="2 14"/>
<dbReference type="GO" id="GO:0003911">
    <property type="term" value="F:DNA ligase (NAD+) activity"/>
    <property type="evidence" value="ECO:0007669"/>
    <property type="project" value="UniProtKB-UniRule"/>
</dbReference>
<dbReference type="SMART" id="SM00292">
    <property type="entry name" value="BRCT"/>
    <property type="match status" value="1"/>
</dbReference>
<evidence type="ECO:0000256" key="5">
    <source>
        <dbReference type="ARBA" id="ARBA00022705"/>
    </source>
</evidence>
<dbReference type="SMART" id="SM00532">
    <property type="entry name" value="LIGANc"/>
    <property type="match status" value="1"/>
</dbReference>
<dbReference type="GO" id="GO:0006260">
    <property type="term" value="P:DNA replication"/>
    <property type="evidence" value="ECO:0007669"/>
    <property type="project" value="UniProtKB-KW"/>
</dbReference>
<dbReference type="Pfam" id="PF01653">
    <property type="entry name" value="DNA_ligase_aden"/>
    <property type="match status" value="2"/>
</dbReference>
<dbReference type="GO" id="GO:0005829">
    <property type="term" value="C:cytosol"/>
    <property type="evidence" value="ECO:0007669"/>
    <property type="project" value="TreeGrafter"/>
</dbReference>
<dbReference type="NCBIfam" id="TIGR00575">
    <property type="entry name" value="dnlj"/>
    <property type="match status" value="1"/>
</dbReference>
<evidence type="ECO:0000256" key="2">
    <source>
        <dbReference type="ARBA" id="ARBA00012722"/>
    </source>
</evidence>
<dbReference type="InterPro" id="IPR041663">
    <property type="entry name" value="DisA/LigA_HHH"/>
</dbReference>
<evidence type="ECO:0000256" key="12">
    <source>
        <dbReference type="ARBA" id="ARBA00034005"/>
    </source>
</evidence>
<feature type="domain" description="BRCT" evidence="17">
    <location>
        <begin position="628"/>
        <end position="705"/>
    </location>
</feature>
<feature type="active site" description="N6-AMP-lysine intermediate" evidence="14">
    <location>
        <position position="134"/>
    </location>
</feature>
<dbReference type="Pfam" id="PF12826">
    <property type="entry name" value="HHH_2"/>
    <property type="match status" value="1"/>
</dbReference>
<dbReference type="PROSITE" id="PS01055">
    <property type="entry name" value="DNA_LIGASE_N1"/>
    <property type="match status" value="1"/>
</dbReference>
<feature type="binding site" evidence="14">
    <location>
        <position position="155"/>
    </location>
    <ligand>
        <name>NAD(+)</name>
        <dbReference type="ChEBI" id="CHEBI:57540"/>
    </ligand>
</feature>
<sequence>MSNIRVFCYNFKEFREIMNKQEVEKRIEKLKKEIDRYRYAYHVLNQSLISDTALDSLKKELYDLEQKFPELITADSPTQRIGGKPLEAFKKVSHSAPMLSFNDAFSEQDMEDWLERVENYLKYKIKNDFYSELKIDGLAIELVYENGVLIEGSTRGDGLIGENITENLKTIEAIPLKILEPEEVEKNVKNFNLNPKSYILNPHRLIIRGEVFINKKEFDEVNKEQERKELRIFANPRNMAAGSVRQLNPKITANRKLDSFQYDIVTEIGQKNHKEEHLLLKAFGFKTNSHNKLVHSLGEVFEFRNYWEKHREKLPYEIDGVVVIVNENNAFEAAGVIGKAPRAAIAYKFSAKETTTIVEGIKVQVGRTGTLTPVAILKPIELGGIRIMHATLHNFDQIERLGLKIGDTVIVSRAGDVIPQITKVLAEMRTGKEKAFKMPLNCPIDSSRVIREGAIYRCSNEQCGARNRQSLRHFVSRMAFDIRGLGGKIIDRFLDEGLISDASDIFELEEGDIAVLERFGEKSAQNIIREIGSHKTISLERFIYSLGILHIGEETALLLAKEYPVSSIKELIRKYKGLSLEDLQKIRDIGPKVAQSIYNWFHGKRNIHFLEKLDKVGIQIETKKLKNLKTQSLKGKTFVLTGSLQIMSRDEVKEKIRELGGDVSESVSKKTDYVVAGNEPGSKLKKAKQLGVKIIDEKQFIDLLK</sequence>
<feature type="binding site" evidence="14">
    <location>
        <position position="132"/>
    </location>
    <ligand>
        <name>NAD(+)</name>
        <dbReference type="ChEBI" id="CHEBI:57540"/>
    </ligand>
</feature>
<feature type="binding site" evidence="14">
    <location>
        <begin position="100"/>
        <end position="101"/>
    </location>
    <ligand>
        <name>NAD(+)</name>
        <dbReference type="ChEBI" id="CHEBI:57540"/>
    </ligand>
</feature>
<comment type="caution">
    <text evidence="18">The sequence shown here is derived from an EMBL/GenBank/DDBJ whole genome shotgun (WGS) entry which is preliminary data.</text>
</comment>
<comment type="cofactor">
    <cofactor evidence="14">
        <name>Mg(2+)</name>
        <dbReference type="ChEBI" id="CHEBI:18420"/>
    </cofactor>
    <cofactor evidence="14">
        <name>Mn(2+)</name>
        <dbReference type="ChEBI" id="CHEBI:29035"/>
    </cofactor>
</comment>
<dbReference type="InterPro" id="IPR004150">
    <property type="entry name" value="NAD_DNA_ligase_OB"/>
</dbReference>
<dbReference type="Gene3D" id="1.10.150.20">
    <property type="entry name" value="5' to 3' exonuclease, C-terminal subdomain"/>
    <property type="match status" value="2"/>
</dbReference>
<name>A0A0G0FW40_9BACT</name>
<dbReference type="Gene3D" id="2.40.50.140">
    <property type="entry name" value="Nucleic acid-binding proteins"/>
    <property type="match status" value="1"/>
</dbReference>
<dbReference type="CDD" id="cd00114">
    <property type="entry name" value="LIGANc"/>
    <property type="match status" value="1"/>
</dbReference>
<dbReference type="Gene3D" id="3.30.470.30">
    <property type="entry name" value="DNA ligase/mRNA capping enzyme"/>
    <property type="match status" value="1"/>
</dbReference>
<evidence type="ECO:0000256" key="10">
    <source>
        <dbReference type="ARBA" id="ARBA00023027"/>
    </source>
</evidence>
<evidence type="ECO:0000256" key="6">
    <source>
        <dbReference type="ARBA" id="ARBA00022723"/>
    </source>
</evidence>
<evidence type="ECO:0000259" key="17">
    <source>
        <dbReference type="PROSITE" id="PS50172"/>
    </source>
</evidence>
<dbReference type="Proteomes" id="UP000034044">
    <property type="component" value="Unassembled WGS sequence"/>
</dbReference>
<comment type="caution">
    <text evidence="14">Lacks conserved residue(s) required for the propagation of feature annotation.</text>
</comment>
<feature type="binding site" evidence="14">
    <location>
        <position position="442"/>
    </location>
    <ligand>
        <name>Zn(2+)</name>
        <dbReference type="ChEBI" id="CHEBI:29105"/>
    </ligand>
</feature>
<dbReference type="InterPro" id="IPR001679">
    <property type="entry name" value="DNA_ligase"/>
</dbReference>
<dbReference type="SMART" id="SM00278">
    <property type="entry name" value="HhH1"/>
    <property type="match status" value="3"/>
</dbReference>
<dbReference type="Gene3D" id="6.20.10.30">
    <property type="match status" value="1"/>
</dbReference>
<evidence type="ECO:0000256" key="11">
    <source>
        <dbReference type="ARBA" id="ARBA00023204"/>
    </source>
</evidence>
<dbReference type="NCBIfam" id="NF005932">
    <property type="entry name" value="PRK07956.1"/>
    <property type="match status" value="1"/>
</dbReference>
<dbReference type="GO" id="GO:0003677">
    <property type="term" value="F:DNA binding"/>
    <property type="evidence" value="ECO:0007669"/>
    <property type="project" value="InterPro"/>
</dbReference>
<keyword evidence="11 14" id="KW-0234">DNA repair</keyword>
<comment type="similarity">
    <text evidence="13 14">Belongs to the NAD-dependent DNA ligase family. LigA subfamily.</text>
</comment>
<dbReference type="SUPFAM" id="SSF56091">
    <property type="entry name" value="DNA ligase/mRNA capping enzyme, catalytic domain"/>
    <property type="match status" value="1"/>
</dbReference>
<evidence type="ECO:0000256" key="4">
    <source>
        <dbReference type="ARBA" id="ARBA00022598"/>
    </source>
</evidence>
<keyword evidence="16" id="KW-0175">Coiled coil</keyword>